<accession>D5ADY7</accession>
<organism evidence="1">
    <name type="scientific">Picea sitchensis</name>
    <name type="common">Sitka spruce</name>
    <name type="synonym">Pinus sitchensis</name>
    <dbReference type="NCBI Taxonomy" id="3332"/>
    <lineage>
        <taxon>Eukaryota</taxon>
        <taxon>Viridiplantae</taxon>
        <taxon>Streptophyta</taxon>
        <taxon>Embryophyta</taxon>
        <taxon>Tracheophyta</taxon>
        <taxon>Spermatophyta</taxon>
        <taxon>Pinopsida</taxon>
        <taxon>Pinidae</taxon>
        <taxon>Conifers I</taxon>
        <taxon>Pinales</taxon>
        <taxon>Pinaceae</taxon>
        <taxon>Picea</taxon>
    </lineage>
</organism>
<name>D5ADY7_PICSI</name>
<dbReference type="AlphaFoldDB" id="D5ADY7"/>
<proteinExistence type="evidence at transcript level"/>
<sequence>MEPLTLSEGQLQEARVRFWGTRSRGGYHPEEASGRGFLHFHKGFEAGSFCAGDGESVTGRGAGASRFD</sequence>
<protein>
    <submittedName>
        <fullName evidence="1">Uncharacterized protein</fullName>
    </submittedName>
</protein>
<reference evidence="1" key="1">
    <citation type="submission" date="2010-04" db="EMBL/GenBank/DDBJ databases">
        <authorList>
            <person name="Reid K.E."/>
            <person name="Liao N."/>
            <person name="Chan S."/>
            <person name="Docking R."/>
            <person name="Taylor G."/>
            <person name="Moore R."/>
            <person name="Mayo M."/>
            <person name="Munro S."/>
            <person name="King J."/>
            <person name="Yanchuk A."/>
            <person name="Holt R."/>
            <person name="Jones S."/>
            <person name="Marra M."/>
            <person name="Ritland C.E."/>
            <person name="Ritland K."/>
            <person name="Bohlmann J."/>
        </authorList>
    </citation>
    <scope>NUCLEOTIDE SEQUENCE</scope>
    <source>
        <tissue evidence="1">Bud</tissue>
    </source>
</reference>
<evidence type="ECO:0000313" key="1">
    <source>
        <dbReference type="EMBL" id="ADE77756.1"/>
    </source>
</evidence>
<dbReference type="EMBL" id="BT124511">
    <property type="protein sequence ID" value="ADE77756.1"/>
    <property type="molecule type" value="mRNA"/>
</dbReference>